<dbReference type="InterPro" id="IPR036291">
    <property type="entry name" value="NAD(P)-bd_dom_sf"/>
</dbReference>
<dbReference type="Gene3D" id="3.40.50.720">
    <property type="entry name" value="NAD(P)-binding Rossmann-like Domain"/>
    <property type="match status" value="1"/>
</dbReference>
<dbReference type="InterPro" id="IPR001509">
    <property type="entry name" value="Epimerase_deHydtase"/>
</dbReference>
<dbReference type="AlphaFoldDB" id="A0A2V2NIK2"/>
<dbReference type="Gene3D" id="3.90.25.10">
    <property type="entry name" value="UDP-galactose 4-epimerase, domain 1"/>
    <property type="match status" value="1"/>
</dbReference>
<comment type="similarity">
    <text evidence="1">Belongs to the NAD(P)-dependent epimerase/dehydratase family.</text>
</comment>
<accession>A0A2V2NIK2</accession>
<organism evidence="3 4">
    <name type="scientific">Methanospirillum stamsii</name>
    <dbReference type="NCBI Taxonomy" id="1277351"/>
    <lineage>
        <taxon>Archaea</taxon>
        <taxon>Methanobacteriati</taxon>
        <taxon>Methanobacteriota</taxon>
        <taxon>Stenosarchaea group</taxon>
        <taxon>Methanomicrobia</taxon>
        <taxon>Methanomicrobiales</taxon>
        <taxon>Methanospirillaceae</taxon>
        <taxon>Methanospirillum</taxon>
    </lineage>
</organism>
<dbReference type="SUPFAM" id="SSF51735">
    <property type="entry name" value="NAD(P)-binding Rossmann-fold domains"/>
    <property type="match status" value="1"/>
</dbReference>
<proteinExistence type="inferred from homology"/>
<evidence type="ECO:0000313" key="4">
    <source>
        <dbReference type="Proteomes" id="UP000245934"/>
    </source>
</evidence>
<dbReference type="PANTHER" id="PTHR43000">
    <property type="entry name" value="DTDP-D-GLUCOSE 4,6-DEHYDRATASE-RELATED"/>
    <property type="match status" value="1"/>
</dbReference>
<dbReference type="Pfam" id="PF01370">
    <property type="entry name" value="Epimerase"/>
    <property type="match status" value="1"/>
</dbReference>
<name>A0A2V2NIK2_9EURY</name>
<evidence type="ECO:0000259" key="2">
    <source>
        <dbReference type="Pfam" id="PF01370"/>
    </source>
</evidence>
<evidence type="ECO:0000256" key="1">
    <source>
        <dbReference type="ARBA" id="ARBA00007637"/>
    </source>
</evidence>
<feature type="domain" description="NAD-dependent epimerase/dehydratase" evidence="2">
    <location>
        <begin position="27"/>
        <end position="286"/>
    </location>
</feature>
<comment type="caution">
    <text evidence="3">The sequence shown here is derived from an EMBL/GenBank/DDBJ whole genome shotgun (WGS) entry which is preliminary data.</text>
</comment>
<sequence length="415" mass="46234">MSYIKQNICCGHKLKRSGLLNFSEKRILLTGADGFLGHHLQKSFLSQGAKIFGLSRNKKPRNPVSHPNNTIIIGDILYSDNIHDALKISEPDIIIHLAAQSHVGASFLDPVQTCEINCRGTTNLLETIQGSKYDPQIIFPGSADEYGLVISSQTQYDNILAENKKVFPNPTRIPEVPVSEENPLRPVSPYGISKVYGDFMMRSYHNSYGMKNIVIRSFNIEGQGRGENFVTSTLARQIIEFKRGQVSSIQIGNVAVFRDFTHVSDAVAGYCSVIDRGQYGEVYNLGSMRATSILTYLLHSIEAAGYSVLSLSSYNNSFYCKDPLILKDYELFGVRGEYSKIDRLIANNLSLFSLGSGGINVLTDKGTIPISIDPERFRPSDNPFIIADIKKIKNLGYFPRMSIQEVCRDIVCSYE</sequence>
<evidence type="ECO:0000313" key="3">
    <source>
        <dbReference type="EMBL" id="PWR76178.1"/>
    </source>
</evidence>
<gene>
    <name evidence="3" type="ORF">DLD82_01410</name>
</gene>
<dbReference type="EMBL" id="QGMZ01000004">
    <property type="protein sequence ID" value="PWR76178.1"/>
    <property type="molecule type" value="Genomic_DNA"/>
</dbReference>
<protein>
    <submittedName>
        <fullName evidence="3">GDP-mannose 4,6-dehydratase</fullName>
    </submittedName>
</protein>
<keyword evidence="4" id="KW-1185">Reference proteome</keyword>
<reference evidence="3 4" key="1">
    <citation type="submission" date="2018-05" db="EMBL/GenBank/DDBJ databases">
        <title>Draft genome of Methanospirillum stamsii Pt1.</title>
        <authorList>
            <person name="Dueholm M.S."/>
            <person name="Nielsen P.H."/>
            <person name="Bakmann L.F."/>
            <person name="Otzen D.E."/>
        </authorList>
    </citation>
    <scope>NUCLEOTIDE SEQUENCE [LARGE SCALE GENOMIC DNA]</scope>
    <source>
        <strain evidence="3 4">Pt1</strain>
    </source>
</reference>
<dbReference type="Proteomes" id="UP000245934">
    <property type="component" value="Unassembled WGS sequence"/>
</dbReference>